<gene>
    <name evidence="1" type="ORF">LOY88_006617</name>
</gene>
<evidence type="ECO:0000313" key="1">
    <source>
        <dbReference type="EMBL" id="KAI2381745.1"/>
    </source>
</evidence>
<protein>
    <submittedName>
        <fullName evidence="1">Uncharacterized protein</fullName>
    </submittedName>
</protein>
<proteinExistence type="predicted"/>
<sequence>MSDAPSAATGLPIELPIIDISKATPEVGRAMLDAATKYGFLYVDGASSDFSNEDVESAFDMSRKFFASPLEEKSEVEMQSDNKGWSGMHSETLDPEHQQRGDFKEVINIGAFKDGKPIQKLPRSLAPREAEVNQFIALCQQTCNRILTLLALGLEIPADWFTVRHDKSKGPNADILRFLFYPSIKAPSVSSFQHGVDVRAGAHSDYGSVTLLFQRDGQPGLEILASNGEWCPVPIRPKQQQQPTTTGFPPILVNIGDILSFWTNGLLKSTVHRVIFPIDEQMSASGRDRYSIAYFCHPLDDTELTPVPSRLVEEHKRTEALPGPTGDNITAGMHLAHRLEVTYGRTRSNDKE</sequence>
<name>A0ACB8UMC9_9EURO</name>
<comment type="caution">
    <text evidence="1">The sequence shown here is derived from an EMBL/GenBank/DDBJ whole genome shotgun (WGS) entry which is preliminary data.</text>
</comment>
<organism evidence="1">
    <name type="scientific">Ophidiomyces ophidiicola</name>
    <dbReference type="NCBI Taxonomy" id="1387563"/>
    <lineage>
        <taxon>Eukaryota</taxon>
        <taxon>Fungi</taxon>
        <taxon>Dikarya</taxon>
        <taxon>Ascomycota</taxon>
        <taxon>Pezizomycotina</taxon>
        <taxon>Eurotiomycetes</taxon>
        <taxon>Eurotiomycetidae</taxon>
        <taxon>Onygenales</taxon>
        <taxon>Onygenaceae</taxon>
        <taxon>Ophidiomyces</taxon>
    </lineage>
</organism>
<accession>A0ACB8UMC9</accession>
<reference evidence="1" key="1">
    <citation type="journal article" date="2022" name="bioRxiv">
        <title>Population genetic analysis of Ophidiomyces ophidiicola, the causative agent of snake fungal disease, indicates recent introductions to the USA.</title>
        <authorList>
            <person name="Ladner J.T."/>
            <person name="Palmer J.M."/>
            <person name="Ettinger C.L."/>
            <person name="Stajich J.E."/>
            <person name="Farrell T.M."/>
            <person name="Glorioso B.M."/>
            <person name="Lawson B."/>
            <person name="Price S.J."/>
            <person name="Stengle A.G."/>
            <person name="Grear D.A."/>
            <person name="Lorch J.M."/>
        </authorList>
    </citation>
    <scope>NUCLEOTIDE SEQUENCE</scope>
    <source>
        <strain evidence="1">NWHC 24266-5</strain>
    </source>
</reference>
<dbReference type="EMBL" id="JALBCA010000179">
    <property type="protein sequence ID" value="KAI2381745.1"/>
    <property type="molecule type" value="Genomic_DNA"/>
</dbReference>